<accession>A0A7J0EK26</accession>
<comment type="caution">
    <text evidence="1">The sequence shown here is derived from an EMBL/GenBank/DDBJ whole genome shotgun (WGS) entry which is preliminary data.</text>
</comment>
<protein>
    <submittedName>
        <fullName evidence="1">Uncharacterized protein</fullName>
    </submittedName>
</protein>
<dbReference type="PANTHER" id="PTHR47913">
    <property type="entry name" value="OS01G0167750 PROTEIN"/>
    <property type="match status" value="1"/>
</dbReference>
<dbReference type="EMBL" id="BJWL01000005">
    <property type="protein sequence ID" value="GFY86556.1"/>
    <property type="molecule type" value="Genomic_DNA"/>
</dbReference>
<reference evidence="1 2" key="1">
    <citation type="submission" date="2019-07" db="EMBL/GenBank/DDBJ databases">
        <title>De Novo Assembly of kiwifruit Actinidia rufa.</title>
        <authorList>
            <person name="Sugita-Konishi S."/>
            <person name="Sato K."/>
            <person name="Mori E."/>
            <person name="Abe Y."/>
            <person name="Kisaki G."/>
            <person name="Hamano K."/>
            <person name="Suezawa K."/>
            <person name="Otani M."/>
            <person name="Fukuda T."/>
            <person name="Manabe T."/>
            <person name="Gomi K."/>
            <person name="Tabuchi M."/>
            <person name="Akimitsu K."/>
            <person name="Kataoka I."/>
        </authorList>
    </citation>
    <scope>NUCLEOTIDE SEQUENCE [LARGE SCALE GENOMIC DNA]</scope>
    <source>
        <strain evidence="2">cv. Fuchu</strain>
    </source>
</reference>
<dbReference type="OrthoDB" id="185373at2759"/>
<sequence>MQIDGLLPGQAMQRSVQCMQLAGFLRATDEVITEMLPDERIKNVGVSMDDDDDNDLDGDGGVQSGLYMFKSLWKEGKYREAAAVEERSEEINNVLPQALCDHLFTV</sequence>
<name>A0A7J0EK26_9ERIC</name>
<dbReference type="Proteomes" id="UP000585474">
    <property type="component" value="Unassembled WGS sequence"/>
</dbReference>
<evidence type="ECO:0000313" key="2">
    <source>
        <dbReference type="Proteomes" id="UP000585474"/>
    </source>
</evidence>
<dbReference type="InterPro" id="IPR044175">
    <property type="entry name" value="At5g66631-like"/>
</dbReference>
<dbReference type="AlphaFoldDB" id="A0A7J0EK26"/>
<gene>
    <name evidence="1" type="ORF">Acr_05g0001950</name>
</gene>
<evidence type="ECO:0000313" key="1">
    <source>
        <dbReference type="EMBL" id="GFY86556.1"/>
    </source>
</evidence>
<proteinExistence type="predicted"/>
<organism evidence="1 2">
    <name type="scientific">Actinidia rufa</name>
    <dbReference type="NCBI Taxonomy" id="165716"/>
    <lineage>
        <taxon>Eukaryota</taxon>
        <taxon>Viridiplantae</taxon>
        <taxon>Streptophyta</taxon>
        <taxon>Embryophyta</taxon>
        <taxon>Tracheophyta</taxon>
        <taxon>Spermatophyta</taxon>
        <taxon>Magnoliopsida</taxon>
        <taxon>eudicotyledons</taxon>
        <taxon>Gunneridae</taxon>
        <taxon>Pentapetalae</taxon>
        <taxon>asterids</taxon>
        <taxon>Ericales</taxon>
        <taxon>Actinidiaceae</taxon>
        <taxon>Actinidia</taxon>
    </lineage>
</organism>
<keyword evidence="2" id="KW-1185">Reference proteome</keyword>
<dbReference type="PANTHER" id="PTHR47913:SF1">
    <property type="entry name" value="OS01G0167750 PROTEIN"/>
    <property type="match status" value="1"/>
</dbReference>